<reference evidence="1" key="2">
    <citation type="submission" date="2023-04" db="EMBL/GenBank/DDBJ databases">
        <authorList>
            <person name="Bruccoleri R.E."/>
            <person name="Oakeley E.J."/>
            <person name="Faust A.-M."/>
            <person name="Dessus-Babus S."/>
            <person name="Altorfer M."/>
            <person name="Burckhardt D."/>
            <person name="Oertli M."/>
            <person name="Naumann U."/>
            <person name="Petersen F."/>
            <person name="Wong J."/>
        </authorList>
    </citation>
    <scope>NUCLEOTIDE SEQUENCE</scope>
    <source>
        <strain evidence="1">GSM-AAB239-AS_SAM_17_03QT</strain>
        <tissue evidence="1">Leaf</tissue>
    </source>
</reference>
<name>A0AAX6GY00_IRIPA</name>
<evidence type="ECO:0000313" key="2">
    <source>
        <dbReference type="Proteomes" id="UP001140949"/>
    </source>
</evidence>
<keyword evidence="2" id="KW-1185">Reference proteome</keyword>
<accession>A0AAX6GY00</accession>
<evidence type="ECO:0000313" key="1">
    <source>
        <dbReference type="EMBL" id="KAJ6833175.1"/>
    </source>
</evidence>
<dbReference type="EMBL" id="JANAVB010015398">
    <property type="protein sequence ID" value="KAJ6833175.1"/>
    <property type="molecule type" value="Genomic_DNA"/>
</dbReference>
<dbReference type="Proteomes" id="UP001140949">
    <property type="component" value="Unassembled WGS sequence"/>
</dbReference>
<proteinExistence type="predicted"/>
<gene>
    <name evidence="1" type="ORF">M6B38_341120</name>
</gene>
<comment type="caution">
    <text evidence="1">The sequence shown here is derived from an EMBL/GenBank/DDBJ whole genome shotgun (WGS) entry which is preliminary data.</text>
</comment>
<sequence length="162" mass="18590">MQHIDQRTKCRSDDDCVDLLLSESVTSSPLRYKREHRDESVDVGDPVLSLRGLGKVGVTVLLSIVQKSSSMFMGPRVAREKAKDCRVNSEFMYDADDANTLEETIELEGIPCYPTLDLHQRVLLFHCSKANFVFHEAIFYNRTMIYTFSRIKISKVRSRSTH</sequence>
<reference evidence="1" key="1">
    <citation type="journal article" date="2023" name="GigaByte">
        <title>Genome assembly of the bearded iris, Iris pallida Lam.</title>
        <authorList>
            <person name="Bruccoleri R.E."/>
            <person name="Oakeley E.J."/>
            <person name="Faust A.M.E."/>
            <person name="Altorfer M."/>
            <person name="Dessus-Babus S."/>
            <person name="Burckhardt D."/>
            <person name="Oertli M."/>
            <person name="Naumann U."/>
            <person name="Petersen F."/>
            <person name="Wong J."/>
        </authorList>
    </citation>
    <scope>NUCLEOTIDE SEQUENCE</scope>
    <source>
        <strain evidence="1">GSM-AAB239-AS_SAM_17_03QT</strain>
    </source>
</reference>
<dbReference type="AlphaFoldDB" id="A0AAX6GY00"/>
<protein>
    <submittedName>
        <fullName evidence="1">Clathrin assembly protein isoform X1</fullName>
    </submittedName>
</protein>
<organism evidence="1 2">
    <name type="scientific">Iris pallida</name>
    <name type="common">Sweet iris</name>
    <dbReference type="NCBI Taxonomy" id="29817"/>
    <lineage>
        <taxon>Eukaryota</taxon>
        <taxon>Viridiplantae</taxon>
        <taxon>Streptophyta</taxon>
        <taxon>Embryophyta</taxon>
        <taxon>Tracheophyta</taxon>
        <taxon>Spermatophyta</taxon>
        <taxon>Magnoliopsida</taxon>
        <taxon>Liliopsida</taxon>
        <taxon>Asparagales</taxon>
        <taxon>Iridaceae</taxon>
        <taxon>Iridoideae</taxon>
        <taxon>Irideae</taxon>
        <taxon>Iris</taxon>
    </lineage>
</organism>